<dbReference type="Proteomes" id="UP000046155">
    <property type="component" value="Unassembled WGS sequence"/>
</dbReference>
<proteinExistence type="inferred from homology"/>
<organism evidence="4 5">
    <name type="scientific">Syntrophaceticus schinkii</name>
    <dbReference type="NCBI Taxonomy" id="499207"/>
    <lineage>
        <taxon>Bacteria</taxon>
        <taxon>Bacillati</taxon>
        <taxon>Bacillota</taxon>
        <taxon>Clostridia</taxon>
        <taxon>Thermoanaerobacterales</taxon>
        <taxon>Thermoanaerobacterales Family III. Incertae Sedis</taxon>
        <taxon>Syntrophaceticus</taxon>
    </lineage>
</organism>
<comment type="function">
    <text evidence="2">Binds to DNA and alters its conformation. May be involved in regulation of gene expression, nucleoid organization and DNA protection.</text>
</comment>
<dbReference type="AlphaFoldDB" id="A0A0B7MA94"/>
<dbReference type="PIRSF" id="PIRSF004555">
    <property type="entry name" value="UCP004555"/>
    <property type="match status" value="1"/>
</dbReference>
<accession>A0A0B7MA94</accession>
<dbReference type="Gene3D" id="3.30.1310.10">
    <property type="entry name" value="Nucleoid-associated protein YbaB-like domain"/>
    <property type="match status" value="1"/>
</dbReference>
<dbReference type="OrthoDB" id="9795263at2"/>
<comment type="similarity">
    <text evidence="2">Belongs to the YbaB/EbfC family.</text>
</comment>
<keyword evidence="5" id="KW-1185">Reference proteome</keyword>
<dbReference type="EMBL" id="CDRZ01000005">
    <property type="protein sequence ID" value="CEO87414.1"/>
    <property type="molecule type" value="Genomic_DNA"/>
</dbReference>
<dbReference type="RefSeq" id="WP_044663788.1">
    <property type="nucleotide sequence ID" value="NZ_CDRZ01000005.1"/>
</dbReference>
<dbReference type="SUPFAM" id="SSF82607">
    <property type="entry name" value="YbaB-like"/>
    <property type="match status" value="1"/>
</dbReference>
<protein>
    <recommendedName>
        <fullName evidence="2">Nucleoid-associated protein SSCH_1020019</fullName>
    </recommendedName>
</protein>
<dbReference type="NCBIfam" id="TIGR00103">
    <property type="entry name" value="DNA_YbaB_EbfC"/>
    <property type="match status" value="1"/>
</dbReference>
<sequence length="105" mass="11342">MGFGNMQKMMKQVQKMQKEMARVQEELGELTVEASSGGGVVKVVANCQQELQEVHIDPAAADPDDPTLLEDLVLTAVNEALKSAREKAAEEMEKVTGGLKIPGVF</sequence>
<dbReference type="GO" id="GO:0043590">
    <property type="term" value="C:bacterial nucleoid"/>
    <property type="evidence" value="ECO:0007669"/>
    <property type="project" value="UniProtKB-UniRule"/>
</dbReference>
<dbReference type="GO" id="GO:0005829">
    <property type="term" value="C:cytosol"/>
    <property type="evidence" value="ECO:0007669"/>
    <property type="project" value="TreeGrafter"/>
</dbReference>
<keyword evidence="1 2" id="KW-0238">DNA-binding</keyword>
<evidence type="ECO:0000313" key="4">
    <source>
        <dbReference type="EMBL" id="CEO87414.1"/>
    </source>
</evidence>
<name>A0A0B7MA94_9FIRM</name>
<evidence type="ECO:0000256" key="3">
    <source>
        <dbReference type="SAM" id="Coils"/>
    </source>
</evidence>
<dbReference type="Pfam" id="PF02575">
    <property type="entry name" value="YbaB_DNA_bd"/>
    <property type="match status" value="1"/>
</dbReference>
<keyword evidence="3" id="KW-0175">Coiled coil</keyword>
<comment type="subunit">
    <text evidence="2">Homodimer.</text>
</comment>
<dbReference type="InterPro" id="IPR036894">
    <property type="entry name" value="YbaB-like_sf"/>
</dbReference>
<comment type="subcellular location">
    <subcellularLocation>
        <location evidence="2">Cytoplasm</location>
        <location evidence="2">Nucleoid</location>
    </subcellularLocation>
</comment>
<reference evidence="5" key="1">
    <citation type="submission" date="2015-01" db="EMBL/GenBank/DDBJ databases">
        <authorList>
            <person name="Manzoor Shahid"/>
            <person name="Zubair Saima"/>
        </authorList>
    </citation>
    <scope>NUCLEOTIDE SEQUENCE [LARGE SCALE GENOMIC DNA]</scope>
    <source>
        <strain evidence="5">Sp3</strain>
    </source>
</reference>
<dbReference type="InterPro" id="IPR004401">
    <property type="entry name" value="YbaB/EbfC"/>
</dbReference>
<dbReference type="PANTHER" id="PTHR33449">
    <property type="entry name" value="NUCLEOID-ASSOCIATED PROTEIN YBAB"/>
    <property type="match status" value="1"/>
</dbReference>
<gene>
    <name evidence="4" type="primary">yaaK</name>
    <name evidence="4" type="ORF">SSCH_1020019</name>
</gene>
<evidence type="ECO:0000313" key="5">
    <source>
        <dbReference type="Proteomes" id="UP000046155"/>
    </source>
</evidence>
<dbReference type="HAMAP" id="MF_00274">
    <property type="entry name" value="DNA_YbaB_EbfC"/>
    <property type="match status" value="1"/>
</dbReference>
<evidence type="ECO:0000256" key="2">
    <source>
        <dbReference type="HAMAP-Rule" id="MF_00274"/>
    </source>
</evidence>
<dbReference type="GO" id="GO:0003677">
    <property type="term" value="F:DNA binding"/>
    <property type="evidence" value="ECO:0007669"/>
    <property type="project" value="UniProtKB-UniRule"/>
</dbReference>
<keyword evidence="2" id="KW-0963">Cytoplasm</keyword>
<feature type="coiled-coil region" evidence="3">
    <location>
        <begin position="6"/>
        <end position="33"/>
    </location>
</feature>
<dbReference type="PANTHER" id="PTHR33449:SF1">
    <property type="entry name" value="NUCLEOID-ASSOCIATED PROTEIN YBAB"/>
    <property type="match status" value="1"/>
</dbReference>
<evidence type="ECO:0000256" key="1">
    <source>
        <dbReference type="ARBA" id="ARBA00023125"/>
    </source>
</evidence>